<evidence type="ECO:0000313" key="2">
    <source>
        <dbReference type="Proteomes" id="UP000238348"/>
    </source>
</evidence>
<gene>
    <name evidence="1" type="ORF">SOCE26_078990</name>
</gene>
<sequence length="84" mass="8837">MSTKSPGPISFDLHPDHQKAIETLAGNRTVRLSGAVKGGKLVVNFIACNAAFIACNQAFTACNQAFTACNQAFTACNSAFKEAK</sequence>
<organism evidence="1 2">
    <name type="scientific">Sorangium cellulosum</name>
    <name type="common">Polyangium cellulosum</name>
    <dbReference type="NCBI Taxonomy" id="56"/>
    <lineage>
        <taxon>Bacteria</taxon>
        <taxon>Pseudomonadati</taxon>
        <taxon>Myxococcota</taxon>
        <taxon>Polyangia</taxon>
        <taxon>Polyangiales</taxon>
        <taxon>Polyangiaceae</taxon>
        <taxon>Sorangium</taxon>
    </lineage>
</organism>
<evidence type="ECO:0000313" key="1">
    <source>
        <dbReference type="EMBL" id="AUX46393.1"/>
    </source>
</evidence>
<name>A0A2L0F4C8_SORCE</name>
<proteinExistence type="predicted"/>
<reference evidence="1 2" key="1">
    <citation type="submission" date="2015-09" db="EMBL/GenBank/DDBJ databases">
        <title>Sorangium comparison.</title>
        <authorList>
            <person name="Zaburannyi N."/>
            <person name="Bunk B."/>
            <person name="Overmann J."/>
            <person name="Mueller R."/>
        </authorList>
    </citation>
    <scope>NUCLEOTIDE SEQUENCE [LARGE SCALE GENOMIC DNA]</scope>
    <source>
        <strain evidence="1 2">So ce26</strain>
    </source>
</reference>
<dbReference type="RefSeq" id="WP_159397731.1">
    <property type="nucleotide sequence ID" value="NZ_CP012673.1"/>
</dbReference>
<dbReference type="AlphaFoldDB" id="A0A2L0F4C8"/>
<dbReference type="EMBL" id="CP012673">
    <property type="protein sequence ID" value="AUX46393.1"/>
    <property type="molecule type" value="Genomic_DNA"/>
</dbReference>
<protein>
    <submittedName>
        <fullName evidence="1">Uncharacterized protein</fullName>
    </submittedName>
</protein>
<accession>A0A2L0F4C8</accession>
<dbReference type="Proteomes" id="UP000238348">
    <property type="component" value="Chromosome"/>
</dbReference>